<dbReference type="GO" id="GO:0016491">
    <property type="term" value="F:oxidoreductase activity"/>
    <property type="evidence" value="ECO:0007669"/>
    <property type="project" value="UniProtKB-KW"/>
</dbReference>
<organism evidence="3">
    <name type="scientific">Ectopseudomonas oleovorans</name>
    <name type="common">Pseudomonas oleovorans</name>
    <dbReference type="NCBI Taxonomy" id="301"/>
    <lineage>
        <taxon>Bacteria</taxon>
        <taxon>Pseudomonadati</taxon>
        <taxon>Pseudomonadota</taxon>
        <taxon>Gammaproteobacteria</taxon>
        <taxon>Pseudomonadales</taxon>
        <taxon>Pseudomonadaceae</taxon>
        <taxon>Ectopseudomonas</taxon>
    </lineage>
</organism>
<dbReference type="InterPro" id="IPR029479">
    <property type="entry name" value="Nitroreductase"/>
</dbReference>
<dbReference type="AlphaFoldDB" id="A0A653B401"/>
<sequence>MTHPLLAAIEQRNSVNHFDAQYQLDDASIEALIGWAGRAPSAFNLQNWRFVAVRSAVGKQRLRELAWNQPKVSEAAVTFIVCGVLPCAESLGERLSPAVASGLMPSEMALSWQSSAARMYAEVPHSRRDEAVRSATFAASNLMLAGQALGLAASPMSGFDIAGVSRAFALGDEEIPVMLVTLGKAQANNWPQKPRRPVKEILELA</sequence>
<dbReference type="InterPro" id="IPR000415">
    <property type="entry name" value="Nitroreductase-like"/>
</dbReference>
<evidence type="ECO:0000313" key="3">
    <source>
        <dbReference type="EMBL" id="VDN63335.1"/>
    </source>
</evidence>
<evidence type="ECO:0000256" key="1">
    <source>
        <dbReference type="ARBA" id="ARBA00007118"/>
    </source>
</evidence>
<keyword evidence="2" id="KW-0560">Oxidoreductase</keyword>
<reference evidence="3" key="1">
    <citation type="submission" date="2018-11" db="EMBL/GenBank/DDBJ databases">
        <authorList>
            <consortium name="Genoscope - CEA"/>
            <person name="William W."/>
        </authorList>
    </citation>
    <scope>NUCLEOTIDE SEQUENCE [LARGE SCALE GENOMIC DNA]</scope>
    <source>
        <strain evidence="3">T9AD</strain>
    </source>
</reference>
<protein>
    <submittedName>
        <fullName evidence="3">NAD(P)H nitroreductase</fullName>
    </submittedName>
</protein>
<name>A0A653B401_ECTOL</name>
<evidence type="ECO:0000256" key="2">
    <source>
        <dbReference type="ARBA" id="ARBA00023002"/>
    </source>
</evidence>
<dbReference type="Gene3D" id="3.40.109.10">
    <property type="entry name" value="NADH Oxidase"/>
    <property type="match status" value="1"/>
</dbReference>
<gene>
    <name evidence="3" type="ORF">POT9AD_2360</name>
</gene>
<dbReference type="SUPFAM" id="SSF55469">
    <property type="entry name" value="FMN-dependent nitroreductase-like"/>
    <property type="match status" value="1"/>
</dbReference>
<proteinExistence type="inferred from homology"/>
<dbReference type="Pfam" id="PF00881">
    <property type="entry name" value="Nitroreductase"/>
    <property type="match status" value="1"/>
</dbReference>
<accession>A0A653B401</accession>
<comment type="similarity">
    <text evidence="1">Belongs to the nitroreductase family.</text>
</comment>
<dbReference type="EMBL" id="LR130779">
    <property type="protein sequence ID" value="VDN63335.1"/>
    <property type="molecule type" value="Genomic_DNA"/>
</dbReference>
<dbReference type="PANTHER" id="PTHR43673">
    <property type="entry name" value="NAD(P)H NITROREDUCTASE YDGI-RELATED"/>
    <property type="match status" value="1"/>
</dbReference>